<keyword evidence="1" id="KW-0812">Transmembrane</keyword>
<evidence type="ECO:0000256" key="1">
    <source>
        <dbReference type="SAM" id="Phobius"/>
    </source>
</evidence>
<evidence type="ECO:0000313" key="3">
    <source>
        <dbReference type="Proteomes" id="UP000004208"/>
    </source>
</evidence>
<organism evidence="2 3">
    <name type="scientific">Corynebacterium genitalium ATCC 33030</name>
    <dbReference type="NCBI Taxonomy" id="585529"/>
    <lineage>
        <taxon>Bacteria</taxon>
        <taxon>Bacillati</taxon>
        <taxon>Actinomycetota</taxon>
        <taxon>Actinomycetes</taxon>
        <taxon>Mycobacteriales</taxon>
        <taxon>Corynebacteriaceae</taxon>
        <taxon>Corynebacterium</taxon>
    </lineage>
</organism>
<dbReference type="EMBL" id="ACLJ02000003">
    <property type="protein sequence ID" value="EFK54040.1"/>
    <property type="molecule type" value="Genomic_DNA"/>
</dbReference>
<dbReference type="Proteomes" id="UP000004208">
    <property type="component" value="Unassembled WGS sequence"/>
</dbReference>
<dbReference type="eggNOG" id="ENOG5031XHM">
    <property type="taxonomic scope" value="Bacteria"/>
</dbReference>
<feature type="transmembrane region" description="Helical" evidence="1">
    <location>
        <begin position="93"/>
        <end position="112"/>
    </location>
</feature>
<dbReference type="OrthoDB" id="4775650at2"/>
<evidence type="ECO:0000313" key="2">
    <source>
        <dbReference type="EMBL" id="EFK54040.1"/>
    </source>
</evidence>
<name>D7WD09_9CORY</name>
<gene>
    <name evidence="2" type="ORF">HMPREF0291_11697</name>
</gene>
<proteinExistence type="predicted"/>
<comment type="caution">
    <text evidence="2">The sequence shown here is derived from an EMBL/GenBank/DDBJ whole genome shotgun (WGS) entry which is preliminary data.</text>
</comment>
<reference evidence="2" key="1">
    <citation type="submission" date="2010-06" db="EMBL/GenBank/DDBJ databases">
        <authorList>
            <person name="Muzny D."/>
            <person name="Qin X."/>
            <person name="Buhay C."/>
            <person name="Dugan-Rocha S."/>
            <person name="Ding Y."/>
            <person name="Chen G."/>
            <person name="Hawes A."/>
            <person name="Holder M."/>
            <person name="Jhangiani S."/>
            <person name="Johnson A."/>
            <person name="Khan Z."/>
            <person name="Li Z."/>
            <person name="Liu W."/>
            <person name="Liu X."/>
            <person name="Perez L."/>
            <person name="Shen H."/>
            <person name="Wang Q."/>
            <person name="Watt J."/>
            <person name="Xi L."/>
            <person name="Xin Y."/>
            <person name="Zhou J."/>
            <person name="Deng J."/>
            <person name="Jiang H."/>
            <person name="Liu Y."/>
            <person name="Qu J."/>
            <person name="Song X.-Z."/>
            <person name="Zhang L."/>
            <person name="Villasana D."/>
            <person name="Johnson A."/>
            <person name="Liu J."/>
            <person name="Liyanage D."/>
            <person name="Lorensuhewa L."/>
            <person name="Robinson T."/>
            <person name="Song A."/>
            <person name="Song B.-B."/>
            <person name="Dinh H."/>
            <person name="Thornton R."/>
            <person name="Coyle M."/>
            <person name="Francisco L."/>
            <person name="Jackson L."/>
            <person name="Javaid M."/>
            <person name="Korchina V."/>
            <person name="Kovar C."/>
            <person name="Mata R."/>
            <person name="Mathew T."/>
            <person name="Ngo R."/>
            <person name="Nguyen L."/>
            <person name="Nguyen N."/>
            <person name="Okwuonu G."/>
            <person name="Ongeri F."/>
            <person name="Pham C."/>
            <person name="Simmons D."/>
            <person name="Wilczek-Boney K."/>
            <person name="Hale W."/>
            <person name="Jakkamsetti A."/>
            <person name="Pham P."/>
            <person name="Ruth R."/>
            <person name="San Lucas F."/>
            <person name="Warren J."/>
            <person name="Zhang J."/>
            <person name="Zhao Z."/>
            <person name="Zhou C."/>
            <person name="Zhu D."/>
            <person name="Lee S."/>
            <person name="Bess C."/>
            <person name="Blankenburg K."/>
            <person name="Forbes L."/>
            <person name="Fu Q."/>
            <person name="Gubbala S."/>
            <person name="Hirani K."/>
            <person name="Jayaseelan J.C."/>
            <person name="Lara F."/>
            <person name="Munidasa M."/>
            <person name="Palculict T."/>
            <person name="Patil S."/>
            <person name="Pu L.-L."/>
            <person name="Saada N."/>
            <person name="Tang L."/>
            <person name="Weissenberger G."/>
            <person name="Zhu Y."/>
            <person name="Hemphill L."/>
            <person name="Shang Y."/>
            <person name="Youmans B."/>
            <person name="Ayvaz T."/>
            <person name="Ross M."/>
            <person name="Santibanez J."/>
            <person name="Aqrawi P."/>
            <person name="Gross S."/>
            <person name="Joshi V."/>
            <person name="Fowler G."/>
            <person name="Nazareth L."/>
            <person name="Reid J."/>
            <person name="Worley K."/>
            <person name="Petrosino J."/>
            <person name="Highlander S."/>
            <person name="Gibbs R."/>
        </authorList>
    </citation>
    <scope>NUCLEOTIDE SEQUENCE [LARGE SCALE GENOMIC DNA]</scope>
    <source>
        <strain evidence="2">ATCC 33030</strain>
    </source>
</reference>
<sequence>MAVRVGGAPSESAWLFFDRTLNTSWGTSAKPPSEDKPKRKPNPVVRAMKDFAMQLIGLHLGYLLPVAVVLTFGLPAVLVIVFFLNIERMNSGVGGLVMFAILIALGIAWFFVMKRIVSDPDFPQSISRKARGVLTNPLVKQAQRGTFNGINEVPHALPYARALFERQQRGLEIENMLPFDVQIAHDIKLNPGRSSNLIRVAETEVRAVNPIAFTRVDSAASATNPDPNDRFLRALVDEARSTRTLPVGHIISTRGGVVVADVKYWRGTLTQTSKHTLVDHALGLEELSRHRSVTALAEAGRFINGGDVALILVIVVGGKVEGGQLETRMKGFPVVVAEWEEAMSVLHHLDAKKNVEPVSIDTILENSPVA</sequence>
<protein>
    <submittedName>
        <fullName evidence="2">Uncharacterized protein</fullName>
    </submittedName>
</protein>
<dbReference type="STRING" id="585529.HMPREF0291_11697"/>
<dbReference type="RefSeq" id="WP_005290296.1">
    <property type="nucleotide sequence ID" value="NZ_CM000961.1"/>
</dbReference>
<keyword evidence="3" id="KW-1185">Reference proteome</keyword>
<dbReference type="AlphaFoldDB" id="D7WD09"/>
<accession>D7WD09</accession>
<keyword evidence="1" id="KW-1133">Transmembrane helix</keyword>
<dbReference type="HOGENOM" id="CLU_747450_0_0_11"/>
<keyword evidence="1" id="KW-0472">Membrane</keyword>
<feature type="transmembrane region" description="Helical" evidence="1">
    <location>
        <begin position="62"/>
        <end position="86"/>
    </location>
</feature>